<dbReference type="InterPro" id="IPR020472">
    <property type="entry name" value="WD40_PAC1"/>
</dbReference>
<name>I1R9Q0_GIBZE</name>
<dbReference type="OrthoDB" id="538223at2759"/>
<evidence type="ECO:0000313" key="11">
    <source>
        <dbReference type="EnsemblFungi" id="CEF72078"/>
    </source>
</evidence>
<protein>
    <recommendedName>
        <fullName evidence="5">Mitochondrial division protein 1</fullName>
    </recommendedName>
</protein>
<keyword evidence="1 7" id="KW-0853">WD repeat</keyword>
<dbReference type="PROSITE" id="PS50294">
    <property type="entry name" value="WD_REPEATS_REGION"/>
    <property type="match status" value="2"/>
</dbReference>
<evidence type="ECO:0000256" key="2">
    <source>
        <dbReference type="ARBA" id="ARBA00022737"/>
    </source>
</evidence>
<dbReference type="InterPro" id="IPR027417">
    <property type="entry name" value="P-loop_NTPase"/>
</dbReference>
<dbReference type="Pfam" id="PF00400">
    <property type="entry name" value="WD40"/>
    <property type="match status" value="3"/>
</dbReference>
<keyword evidence="12" id="KW-1185">Reference proteome</keyword>
<dbReference type="eggNOG" id="KOG0263">
    <property type="taxonomic scope" value="Eukaryota"/>
</dbReference>
<evidence type="ECO:0000256" key="8">
    <source>
        <dbReference type="SAM" id="MobiDB-lite"/>
    </source>
</evidence>
<dbReference type="PANTHER" id="PTHR22847">
    <property type="entry name" value="WD40 REPEAT PROTEIN"/>
    <property type="match status" value="1"/>
</dbReference>
<dbReference type="Gene3D" id="3.40.50.300">
    <property type="entry name" value="P-loop containing nucleotide triphosphate hydrolases"/>
    <property type="match status" value="1"/>
</dbReference>
<dbReference type="InterPro" id="IPR015943">
    <property type="entry name" value="WD40/YVTN_repeat-like_dom_sf"/>
</dbReference>
<dbReference type="Gene3D" id="2.130.10.10">
    <property type="entry name" value="YVTN repeat-like/Quinoprotein amine dehydrogenase"/>
    <property type="match status" value="4"/>
</dbReference>
<dbReference type="Pfam" id="PF24883">
    <property type="entry name" value="NPHP3_N"/>
    <property type="match status" value="1"/>
</dbReference>
<dbReference type="SMART" id="SM00320">
    <property type="entry name" value="WD40"/>
    <property type="match status" value="9"/>
</dbReference>
<dbReference type="InterPro" id="IPR019775">
    <property type="entry name" value="WD40_repeat_CS"/>
</dbReference>
<dbReference type="VEuPathDB" id="FungiDB:FGRAMPH1_01G00553"/>
<keyword evidence="3" id="KW-0175">Coiled coil</keyword>
<evidence type="ECO:0000256" key="1">
    <source>
        <dbReference type="ARBA" id="ARBA00022574"/>
    </source>
</evidence>
<dbReference type="HOGENOM" id="CLU_000288_6_16_1"/>
<feature type="region of interest" description="Disordered" evidence="8">
    <location>
        <begin position="10"/>
        <end position="36"/>
    </location>
</feature>
<dbReference type="PROSITE" id="PS50837">
    <property type="entry name" value="NACHT"/>
    <property type="match status" value="1"/>
</dbReference>
<feature type="repeat" description="WD" evidence="7">
    <location>
        <begin position="962"/>
        <end position="985"/>
    </location>
</feature>
<dbReference type="PRINTS" id="PR00320">
    <property type="entry name" value="GPROTEINBRPT"/>
</dbReference>
<dbReference type="KEGG" id="fgr:FGSG_00205"/>
<dbReference type="InterPro" id="IPR007111">
    <property type="entry name" value="NACHT_NTPase"/>
</dbReference>
<dbReference type="SUPFAM" id="SSF50978">
    <property type="entry name" value="WD40 repeat-like"/>
    <property type="match status" value="1"/>
</dbReference>
<dbReference type="SUPFAM" id="SSF50998">
    <property type="entry name" value="Quinoprotein alcohol dehydrogenase-like"/>
    <property type="match status" value="1"/>
</dbReference>
<evidence type="ECO:0000259" key="9">
    <source>
        <dbReference type="PROSITE" id="PS50837"/>
    </source>
</evidence>
<evidence type="ECO:0000313" key="10">
    <source>
        <dbReference type="EMBL" id="CEF72078.1"/>
    </source>
</evidence>
<keyword evidence="2" id="KW-0677">Repeat</keyword>
<evidence type="ECO:0000256" key="4">
    <source>
        <dbReference type="ARBA" id="ARBA00038415"/>
    </source>
</evidence>
<dbReference type="PROSITE" id="PS00678">
    <property type="entry name" value="WD_REPEATS_1"/>
    <property type="match status" value="1"/>
</dbReference>
<dbReference type="EnsemblFungi" id="CEF72078">
    <property type="protein sequence ID" value="CEF72078"/>
    <property type="gene ID" value="FGRRES_00205"/>
</dbReference>
<feature type="domain" description="NACHT" evidence="9">
    <location>
        <begin position="358"/>
        <end position="472"/>
    </location>
</feature>
<organism evidence="10 12">
    <name type="scientific">Gibberella zeae (strain ATCC MYA-4620 / CBS 123657 / FGSC 9075 / NRRL 31084 / PH-1)</name>
    <name type="common">Wheat head blight fungus</name>
    <name type="synonym">Fusarium graminearum</name>
    <dbReference type="NCBI Taxonomy" id="229533"/>
    <lineage>
        <taxon>Eukaryota</taxon>
        <taxon>Fungi</taxon>
        <taxon>Dikarya</taxon>
        <taxon>Ascomycota</taxon>
        <taxon>Pezizomycotina</taxon>
        <taxon>Sordariomycetes</taxon>
        <taxon>Hypocreomycetidae</taxon>
        <taxon>Hypocreales</taxon>
        <taxon>Nectriaceae</taxon>
        <taxon>Fusarium</taxon>
    </lineage>
</organism>
<dbReference type="EMBL" id="HG970332">
    <property type="protein sequence ID" value="CEF72078.1"/>
    <property type="molecule type" value="Genomic_DNA"/>
</dbReference>
<gene>
    <name evidence="11" type="primary">FG00205.1</name>
    <name evidence="10" type="ORF">FGRAMPH1_01T00553</name>
</gene>
<dbReference type="Pfam" id="PF17100">
    <property type="entry name" value="NACHT_N"/>
    <property type="match status" value="1"/>
</dbReference>
<sequence length="1432" mass="162390">MCLGSFKFWKKRQKDPEEPLTHSRPQLQTNSSPIAPAASVVPIDSDASVATVAPVESTPNIVAELQERLWNQAYNEFKDKESDLVAAYEGLISSKAPYMEDNQQTNTLSPQEKWDQMRKTAEEGLQTTERSTEIQGKIHGVFEYAAPIKGIVDRIMPSVPQAQVPWLAVSLTFEIFSKPFKEPGINRTGLLDVISKTQEYMSLSDYLVDDNGLQSDLHRKLEKDTVQLYQTLLSYQIKSIYCFHKNELKRFVRNVFKVDDWSSQLDAIKTAEALSSDAQSSLKALTEMSMGVRRLIRDQQEREIEKDNKECRQHLKRTDPSLDKERILDTKGNLLRESYGWVIDHPQFQDWKTNVHHRRLWIRGDAGKGKTMLLCGIIEELEKDPFHRLCYFFCQATDEKLRDGKCVLRGLLFHLIKQYPWLISHVRKDYDDSGVKLFNDHNAWQALRKIFLSVLNDKSLEEVTIIVDALDEFKRFIDNRVATLAKPEPFQHNPDICDEITKHLTDNANNTFLWVALVFQELSKGTVERIGHVKAILKKSPPGLDNLYDQMLETIRRESRDFEICIEILAANSVVTRPVSIDELLCILDANVASELNVMDLERIIISCGSFLHLQKSVVYFIHQSAVDFLLKDELSRFPRIPDWHRAVFQNALHTLRASPSLKRDIYNLEEPGLTKKDVKTPDPDPLLPICYSCIHWVDHLRVYLLPDGRKEHLGSEPVEDVSLVYAFLNIKFLFWIEALSLLQNVPQAIKSTQNLQMLLSHAPKWVTAASGLDSTWDPCLQTLKEHQGNLTTVAYSPDDKWLVSGSKDGTVKLWDAESGTCIHTCTHQGDEGRDTPTYHTTFSNDGKSFVSASKDGNVAIWDLSTGNLISRQRAHKVETWTMAMSSDGCTFAYLLTRTIVLIWDRNTSISFRIFSYPEEAVSLALSPGGEYLAAINGQGCMVRNTLNGNLTMLTSNYGPSSATWSTDGLFLASAGRDGFIEVWEWHAGQSNPKLRVQGKSNYPIRYITCMAFSSDTSLLAAGTPNDIFIWKVETGALAWAINDVSQITSTSSSSDNLHLLSGCEGYMIKIWDLSKSHESRSRPSSRDLLNLHWSDTDRFTEYFPDIGEIRVYGKHTSIGLREVHPEVFAISRDGQQLASVSVTGLKITIWDTQTGKVLRELDHNIEEAVFDSESSESIEERKIQRLAIWSRFSRYLFPNSLAFGDTFQLASSVLGLIKIWNTSDGSCLNSPDLGDSRSSMIVFSKTGRWLAALSYSYEFNTTTIKLWDTTSRNCMTIKPPGDRVFDGINALSFSADSLLLAASAYNFGNAVAYIFDLSSGDIVCQFAYKQFRSTPAQFDSNNEQLLHTEHGFFSMEDAIVEGRRKDLLHGYSLDYDGRDQWITLNGEKILWIPDGSKFSKYYDMSPFIDGSRVIWTRETKGPVQLFFTARD</sequence>
<dbReference type="InParanoid" id="I1R9Q0"/>
<reference evidence="10 12" key="3">
    <citation type="journal article" date="2015" name="BMC Genomics">
        <title>The completed genome sequence of the pathogenic ascomycete fungus Fusarium graminearum.</title>
        <authorList>
            <person name="King R."/>
            <person name="Urban M."/>
            <person name="Hammond-Kosack M.C."/>
            <person name="Hassani-Pak K."/>
            <person name="Hammond-Kosack K.E."/>
        </authorList>
    </citation>
    <scope>NUCLEOTIDE SEQUENCE [LARGE SCALE GENOMIC DNA]</scope>
    <source>
        <strain evidence="12">ATCC MYA-4620 / CBS 123657 / FGSC 9075 / NRRL 31084 / PH-1</strain>
        <strain evidence="10">PH-1</strain>
    </source>
</reference>
<dbReference type="STRING" id="229533.I1R9Q0"/>
<dbReference type="Proteomes" id="UP000070720">
    <property type="component" value="Chromosome 1"/>
</dbReference>
<dbReference type="InterPro" id="IPR056884">
    <property type="entry name" value="NPHP3-like_N"/>
</dbReference>
<dbReference type="GO" id="GO:1990234">
    <property type="term" value="C:transferase complex"/>
    <property type="evidence" value="ECO:0007669"/>
    <property type="project" value="UniProtKB-ARBA"/>
</dbReference>
<evidence type="ECO:0000256" key="3">
    <source>
        <dbReference type="ARBA" id="ARBA00023054"/>
    </source>
</evidence>
<dbReference type="PROSITE" id="PS50082">
    <property type="entry name" value="WD_REPEATS_2"/>
    <property type="match status" value="3"/>
</dbReference>
<evidence type="ECO:0000256" key="5">
    <source>
        <dbReference type="ARBA" id="ARBA00039789"/>
    </source>
</evidence>
<proteinExistence type="inferred from homology"/>
<accession>A0A098CZR9</accession>
<evidence type="ECO:0000256" key="7">
    <source>
        <dbReference type="PROSITE-ProRule" id="PRU00221"/>
    </source>
</evidence>
<dbReference type="RefSeq" id="XP_011315826.1">
    <property type="nucleotide sequence ID" value="XM_011317524.1"/>
</dbReference>
<dbReference type="InterPro" id="IPR031359">
    <property type="entry name" value="NACHT_N"/>
</dbReference>
<accession>I1R9Q0</accession>
<reference evidence="11" key="4">
    <citation type="submission" date="2017-01" db="UniProtKB">
        <authorList>
            <consortium name="EnsemblFungi"/>
        </authorList>
    </citation>
    <scope>IDENTIFICATION</scope>
    <source>
        <strain evidence="11">PH-1 / ATCC MYA-4620 / FGSC 9075 / NRRL 31084</strain>
    </source>
</reference>
<dbReference type="InterPro" id="IPR011047">
    <property type="entry name" value="Quinoprotein_ADH-like_sf"/>
</dbReference>
<comment type="function">
    <text evidence="6">Involved in mitochondrial fission. Acts as an adapter protein required to form mitochondrial fission complexes. Formation of these complexes is required to promote constriction and fission of the mitochondrial compartment at a late step in mitochondrial division.</text>
</comment>
<feature type="repeat" description="WD" evidence="7">
    <location>
        <begin position="784"/>
        <end position="825"/>
    </location>
</feature>
<feature type="repeat" description="WD" evidence="7">
    <location>
        <begin position="831"/>
        <end position="872"/>
    </location>
</feature>
<evidence type="ECO:0000313" key="12">
    <source>
        <dbReference type="Proteomes" id="UP000070720"/>
    </source>
</evidence>
<dbReference type="InterPro" id="IPR001680">
    <property type="entry name" value="WD40_rpt"/>
</dbReference>
<dbReference type="PANTHER" id="PTHR22847:SF637">
    <property type="entry name" value="WD REPEAT DOMAIN 5B"/>
    <property type="match status" value="1"/>
</dbReference>
<reference evidence="11 12" key="1">
    <citation type="journal article" date="2007" name="Science">
        <title>The Fusarium graminearum genome reveals a link between localized polymorphism and pathogen specialization.</title>
        <authorList>
            <person name="Cuomo C.A."/>
            <person name="Gueldener U."/>
            <person name="Xu J.-R."/>
            <person name="Trail F."/>
            <person name="Turgeon B.G."/>
            <person name="Di Pietro A."/>
            <person name="Walton J.D."/>
            <person name="Ma L.-J."/>
            <person name="Baker S.E."/>
            <person name="Rep M."/>
            <person name="Adam G."/>
            <person name="Antoniw J."/>
            <person name="Baldwin T."/>
            <person name="Calvo S.E."/>
            <person name="Chang Y.-L."/>
            <person name="DeCaprio D."/>
            <person name="Gale L.R."/>
            <person name="Gnerre S."/>
            <person name="Goswami R.S."/>
            <person name="Hammond-Kosack K."/>
            <person name="Harris L.J."/>
            <person name="Hilburn K."/>
            <person name="Kennell J.C."/>
            <person name="Kroken S."/>
            <person name="Magnuson J.K."/>
            <person name="Mannhaupt G."/>
            <person name="Mauceli E.W."/>
            <person name="Mewes H.-W."/>
            <person name="Mitterbauer R."/>
            <person name="Muehlbauer G."/>
            <person name="Muensterkoetter M."/>
            <person name="Nelson D."/>
            <person name="O'Donnell K."/>
            <person name="Ouellet T."/>
            <person name="Qi W."/>
            <person name="Quesneville H."/>
            <person name="Roncero M.I.G."/>
            <person name="Seong K.-Y."/>
            <person name="Tetko I.V."/>
            <person name="Urban M."/>
            <person name="Waalwijk C."/>
            <person name="Ward T.J."/>
            <person name="Yao J."/>
            <person name="Birren B.W."/>
            <person name="Kistler H.C."/>
        </authorList>
    </citation>
    <scope>NUCLEOTIDE SEQUENCE [LARGE SCALE GENOMIC DNA]</scope>
    <source>
        <strain evidence="12">ATCC MYA-4620 / CBS 123657 / FGSC 9075 / NRRL 31084 / PH-1</strain>
        <strain evidence="11">PH-1 / ATCC MYA-4620 / FGSC 9075 / NRRL 31084</strain>
    </source>
</reference>
<reference evidence="11 12" key="2">
    <citation type="journal article" date="2010" name="Nature">
        <title>Comparative genomics reveals mobile pathogenicity chromosomes in Fusarium.</title>
        <authorList>
            <person name="Ma L.J."/>
            <person name="van der Does H.C."/>
            <person name="Borkovich K.A."/>
            <person name="Coleman J.J."/>
            <person name="Daboussi M.J."/>
            <person name="Di Pietro A."/>
            <person name="Dufresne M."/>
            <person name="Freitag M."/>
            <person name="Grabherr M."/>
            <person name="Henrissat B."/>
            <person name="Houterman P.M."/>
            <person name="Kang S."/>
            <person name="Shim W.B."/>
            <person name="Woloshuk C."/>
            <person name="Xie X."/>
            <person name="Xu J.R."/>
            <person name="Antoniw J."/>
            <person name="Baker S.E."/>
            <person name="Bluhm B.H."/>
            <person name="Breakspear A."/>
            <person name="Brown D.W."/>
            <person name="Butchko R.A."/>
            <person name="Chapman S."/>
            <person name="Coulson R."/>
            <person name="Coutinho P.M."/>
            <person name="Danchin E.G."/>
            <person name="Diener A."/>
            <person name="Gale L.R."/>
            <person name="Gardiner D.M."/>
            <person name="Goff S."/>
            <person name="Hammond-Kosack K.E."/>
            <person name="Hilburn K."/>
            <person name="Hua-Van A."/>
            <person name="Jonkers W."/>
            <person name="Kazan K."/>
            <person name="Kodira C.D."/>
            <person name="Koehrsen M."/>
            <person name="Kumar L."/>
            <person name="Lee Y.H."/>
            <person name="Li L."/>
            <person name="Manners J.M."/>
            <person name="Miranda-Saavedra D."/>
            <person name="Mukherjee M."/>
            <person name="Park G."/>
            <person name="Park J."/>
            <person name="Park S.Y."/>
            <person name="Proctor R.H."/>
            <person name="Regev A."/>
            <person name="Ruiz-Roldan M.C."/>
            <person name="Sain D."/>
            <person name="Sakthikumar S."/>
            <person name="Sykes S."/>
            <person name="Schwartz D.C."/>
            <person name="Turgeon B.G."/>
            <person name="Wapinski I."/>
            <person name="Yoder O."/>
            <person name="Young S."/>
            <person name="Zeng Q."/>
            <person name="Zhou S."/>
            <person name="Galagan J."/>
            <person name="Cuomo C.A."/>
            <person name="Kistler H.C."/>
            <person name="Rep M."/>
        </authorList>
    </citation>
    <scope>GENOME REANNOTATION</scope>
    <source>
        <strain evidence="12">ATCC MYA-4620 / CBS 123657 / FGSC 9075 / NRRL 31084 / PH-1</strain>
        <strain evidence="11">PH-1 / ATCC MYA-4620 / FGSC 9075 / NRRL 31084</strain>
    </source>
</reference>
<evidence type="ECO:0000256" key="6">
    <source>
        <dbReference type="ARBA" id="ARBA00043913"/>
    </source>
</evidence>
<dbReference type="InterPro" id="IPR036322">
    <property type="entry name" value="WD40_repeat_dom_sf"/>
</dbReference>
<comment type="similarity">
    <text evidence="4">Belongs to the WD repeat MDV1/CAF4 family.</text>
</comment>
<feature type="compositionally biased region" description="Polar residues" evidence="8">
    <location>
        <begin position="23"/>
        <end position="33"/>
    </location>
</feature>